<dbReference type="Pfam" id="PF02779">
    <property type="entry name" value="Transket_pyr"/>
    <property type="match status" value="1"/>
</dbReference>
<evidence type="ECO:0000256" key="8">
    <source>
        <dbReference type="ARBA" id="ARBA00069117"/>
    </source>
</evidence>
<dbReference type="AlphaFoldDB" id="A0A917RM17"/>
<protein>
    <recommendedName>
        <fullName evidence="8">3-methyl-2-oxobutanoate dehydrogenase subunit beta</fullName>
        <ecNumber evidence="2">1.2.4.4</ecNumber>
    </recommendedName>
    <alternativeName>
        <fullName evidence="9">Branched-chain alpha-ketoacid dehydrogenase E1 component subunit beta</fullName>
    </alternativeName>
</protein>
<dbReference type="Proteomes" id="UP000638263">
    <property type="component" value="Unassembled WGS sequence"/>
</dbReference>
<dbReference type="EC" id="1.2.4.4" evidence="2"/>
<dbReference type="Gene3D" id="3.40.50.970">
    <property type="match status" value="1"/>
</dbReference>
<keyword evidence="12" id="KW-1185">Reference proteome</keyword>
<dbReference type="Pfam" id="PF02780">
    <property type="entry name" value="Transketolase_C"/>
    <property type="match status" value="1"/>
</dbReference>
<dbReference type="SUPFAM" id="SSF52518">
    <property type="entry name" value="Thiamin diphosphate-binding fold (THDP-binding)"/>
    <property type="match status" value="1"/>
</dbReference>
<keyword evidence="3" id="KW-0560">Oxidoreductase</keyword>
<dbReference type="PANTHER" id="PTHR43257">
    <property type="entry name" value="PYRUVATE DEHYDROGENASE E1 COMPONENT BETA SUBUNIT"/>
    <property type="match status" value="1"/>
</dbReference>
<dbReference type="GO" id="GO:0003863">
    <property type="term" value="F:branched-chain 2-oxo acid dehydrogenase activity"/>
    <property type="evidence" value="ECO:0007669"/>
    <property type="project" value="UniProtKB-EC"/>
</dbReference>
<evidence type="ECO:0000256" key="2">
    <source>
        <dbReference type="ARBA" id="ARBA00012277"/>
    </source>
</evidence>
<dbReference type="FunFam" id="3.40.50.970:FF:000001">
    <property type="entry name" value="Pyruvate dehydrogenase E1 beta subunit"/>
    <property type="match status" value="1"/>
</dbReference>
<dbReference type="RefSeq" id="WP_062997613.1">
    <property type="nucleotide sequence ID" value="NZ_BMMH01000005.1"/>
</dbReference>
<evidence type="ECO:0000256" key="9">
    <source>
        <dbReference type="ARBA" id="ARBA00080625"/>
    </source>
</evidence>
<dbReference type="InterPro" id="IPR009014">
    <property type="entry name" value="Transketo_C/PFOR_II"/>
</dbReference>
<comment type="subunit">
    <text evidence="7">Heteromer of E1 alpha (BkdA) and beta (BkdB) subunits. Part of the BCKADH complex, consisting of multiple copies of BkdA/BkdB (E1), BkdC (E2) and Lpd (E3).</text>
</comment>
<proteinExistence type="predicted"/>
<evidence type="ECO:0000313" key="11">
    <source>
        <dbReference type="EMBL" id="GGL13253.1"/>
    </source>
</evidence>
<dbReference type="GO" id="GO:0000287">
    <property type="term" value="F:magnesium ion binding"/>
    <property type="evidence" value="ECO:0007669"/>
    <property type="project" value="UniProtKB-ARBA"/>
</dbReference>
<reference evidence="11" key="1">
    <citation type="journal article" date="2014" name="Int. J. Syst. Evol. Microbiol.">
        <title>Complete genome sequence of Corynebacterium casei LMG S-19264T (=DSM 44701T), isolated from a smear-ripened cheese.</title>
        <authorList>
            <consortium name="US DOE Joint Genome Institute (JGI-PGF)"/>
            <person name="Walter F."/>
            <person name="Albersmeier A."/>
            <person name="Kalinowski J."/>
            <person name="Ruckert C."/>
        </authorList>
    </citation>
    <scope>NUCLEOTIDE SEQUENCE</scope>
    <source>
        <strain evidence="11">CGMCC 4.3508</strain>
    </source>
</reference>
<feature type="domain" description="Transketolase-like pyrimidine-binding" evidence="10">
    <location>
        <begin position="15"/>
        <end position="191"/>
    </location>
</feature>
<keyword evidence="4" id="KW-0786">Thiamine pyrophosphate</keyword>
<dbReference type="SUPFAM" id="SSF52922">
    <property type="entry name" value="TK C-terminal domain-like"/>
    <property type="match status" value="1"/>
</dbReference>
<name>A0A917RM17_9NOCA</name>
<dbReference type="InterPro" id="IPR005475">
    <property type="entry name" value="Transketolase-like_Pyr-bd"/>
</dbReference>
<comment type="function">
    <text evidence="6">Component of the branched-chain alpha-ketoacid dehydrogenase (BCKADH) complex, that catalyzes the overall conversion of branched-chain alpha-ketoacids to acyl-CoA and CO(2).</text>
</comment>
<dbReference type="FunFam" id="3.40.50.920:FF:000001">
    <property type="entry name" value="Pyruvate dehydrogenase E1 beta subunit"/>
    <property type="match status" value="1"/>
</dbReference>
<evidence type="ECO:0000256" key="4">
    <source>
        <dbReference type="ARBA" id="ARBA00023052"/>
    </source>
</evidence>
<dbReference type="InterPro" id="IPR033248">
    <property type="entry name" value="Transketolase_C"/>
</dbReference>
<comment type="caution">
    <text evidence="11">The sequence shown here is derived from an EMBL/GenBank/DDBJ whole genome shotgun (WGS) entry which is preliminary data.</text>
</comment>
<organism evidence="11 12">
    <name type="scientific">Nocardia jinanensis</name>
    <dbReference type="NCBI Taxonomy" id="382504"/>
    <lineage>
        <taxon>Bacteria</taxon>
        <taxon>Bacillati</taxon>
        <taxon>Actinomycetota</taxon>
        <taxon>Actinomycetes</taxon>
        <taxon>Mycobacteriales</taxon>
        <taxon>Nocardiaceae</taxon>
        <taxon>Nocardia</taxon>
    </lineage>
</organism>
<dbReference type="InterPro" id="IPR029061">
    <property type="entry name" value="THDP-binding"/>
</dbReference>
<comment type="cofactor">
    <cofactor evidence="1">
        <name>thiamine diphosphate</name>
        <dbReference type="ChEBI" id="CHEBI:58937"/>
    </cofactor>
</comment>
<comment type="catalytic activity">
    <reaction evidence="5">
        <text>N(6)-[(R)-lipoyl]-L-lysyl-[protein] + 3-methyl-2-oxobutanoate + H(+) = N(6)-[(R)-S(8)-2-methylpropanoyldihydrolipoyl]-L-lysyl-[protein] + CO2</text>
        <dbReference type="Rhea" id="RHEA:13457"/>
        <dbReference type="Rhea" id="RHEA-COMP:10474"/>
        <dbReference type="Rhea" id="RHEA-COMP:10497"/>
        <dbReference type="ChEBI" id="CHEBI:11851"/>
        <dbReference type="ChEBI" id="CHEBI:15378"/>
        <dbReference type="ChEBI" id="CHEBI:16526"/>
        <dbReference type="ChEBI" id="CHEBI:83099"/>
        <dbReference type="ChEBI" id="CHEBI:83142"/>
        <dbReference type="EC" id="1.2.4.4"/>
    </reaction>
</comment>
<evidence type="ECO:0000256" key="3">
    <source>
        <dbReference type="ARBA" id="ARBA00023002"/>
    </source>
</evidence>
<gene>
    <name evidence="11" type="ORF">GCM10011588_29590</name>
</gene>
<dbReference type="EMBL" id="BMMH01000005">
    <property type="protein sequence ID" value="GGL13253.1"/>
    <property type="molecule type" value="Genomic_DNA"/>
</dbReference>
<sequence>MTIQDERTTVATKNLLFVQAINEALHTAMELDDSVFALGEDIMDPGGGGFGVHKGLETKYGSARVRATPISEQAIMGAAIGAAMTGLRPVAEIMLMNFVHVCADQLINHAAKMRYMSGGRTPVPLTVRTATGTGGGFGAQHSDMLEAPLAHAAGLKVIVPSNPADAKGLLLSAIFDDDPCVFVEMTGLYFAAKGEVPEGDYRVPLGRAAIARPGSDVTILTYGRQVLDSLTAAQTLAGEGIDVEVIDLRTIQPLDLPTILASVAKTKRAVIVHEAVRRGGFGAELAATVQEELFGELAGPVLRVTAPNTPVPYAGTLEQAYLPGPDKIAAAVRTLA</sequence>
<dbReference type="Gene3D" id="3.40.50.920">
    <property type="match status" value="1"/>
</dbReference>
<accession>A0A917RM17</accession>
<evidence type="ECO:0000313" key="12">
    <source>
        <dbReference type="Proteomes" id="UP000638263"/>
    </source>
</evidence>
<evidence type="ECO:0000256" key="5">
    <source>
        <dbReference type="ARBA" id="ARBA00052792"/>
    </source>
</evidence>
<dbReference type="SMART" id="SM00861">
    <property type="entry name" value="Transket_pyr"/>
    <property type="match status" value="1"/>
</dbReference>
<dbReference type="PANTHER" id="PTHR43257:SF2">
    <property type="entry name" value="PYRUVATE DEHYDROGENASE E1 COMPONENT SUBUNIT BETA"/>
    <property type="match status" value="1"/>
</dbReference>
<dbReference type="NCBIfam" id="NF006667">
    <property type="entry name" value="PRK09212.1"/>
    <property type="match status" value="1"/>
</dbReference>
<reference evidence="11" key="2">
    <citation type="submission" date="2020-09" db="EMBL/GenBank/DDBJ databases">
        <authorList>
            <person name="Sun Q."/>
            <person name="Zhou Y."/>
        </authorList>
    </citation>
    <scope>NUCLEOTIDE SEQUENCE</scope>
    <source>
        <strain evidence="11">CGMCC 4.3508</strain>
    </source>
</reference>
<evidence type="ECO:0000256" key="7">
    <source>
        <dbReference type="ARBA" id="ARBA00063870"/>
    </source>
</evidence>
<evidence type="ECO:0000259" key="10">
    <source>
        <dbReference type="SMART" id="SM00861"/>
    </source>
</evidence>
<evidence type="ECO:0000256" key="6">
    <source>
        <dbReference type="ARBA" id="ARBA00059108"/>
    </source>
</evidence>
<evidence type="ECO:0000256" key="1">
    <source>
        <dbReference type="ARBA" id="ARBA00001964"/>
    </source>
</evidence>